<dbReference type="AlphaFoldDB" id="A0A6L9SB82"/>
<evidence type="ECO:0000256" key="4">
    <source>
        <dbReference type="ARBA" id="ARBA00023163"/>
    </source>
</evidence>
<dbReference type="SUPFAM" id="SSF46785">
    <property type="entry name" value="Winged helix' DNA-binding domain"/>
    <property type="match status" value="1"/>
</dbReference>
<organism evidence="7 8">
    <name type="scientific">Phytoactinopolyspora halotolerans</name>
    <dbReference type="NCBI Taxonomy" id="1981512"/>
    <lineage>
        <taxon>Bacteria</taxon>
        <taxon>Bacillati</taxon>
        <taxon>Actinomycetota</taxon>
        <taxon>Actinomycetes</taxon>
        <taxon>Jiangellales</taxon>
        <taxon>Jiangellaceae</taxon>
        <taxon>Phytoactinopolyspora</taxon>
    </lineage>
</organism>
<dbReference type="CDD" id="cd08414">
    <property type="entry name" value="PBP2_LTTR_aromatics_like"/>
    <property type="match status" value="1"/>
</dbReference>
<dbReference type="InterPro" id="IPR036388">
    <property type="entry name" value="WH-like_DNA-bd_sf"/>
</dbReference>
<evidence type="ECO:0000256" key="2">
    <source>
        <dbReference type="ARBA" id="ARBA00023015"/>
    </source>
</evidence>
<proteinExistence type="inferred from homology"/>
<dbReference type="InterPro" id="IPR036390">
    <property type="entry name" value="WH_DNA-bd_sf"/>
</dbReference>
<reference evidence="7 8" key="1">
    <citation type="submission" date="2020-02" db="EMBL/GenBank/DDBJ databases">
        <authorList>
            <person name="Li X.-J."/>
            <person name="Han X.-M."/>
        </authorList>
    </citation>
    <scope>NUCLEOTIDE SEQUENCE [LARGE SCALE GENOMIC DNA]</scope>
    <source>
        <strain evidence="7 8">CCTCC AB 2017055</strain>
    </source>
</reference>
<evidence type="ECO:0000313" key="7">
    <source>
        <dbReference type="EMBL" id="NEE01822.1"/>
    </source>
</evidence>
<accession>A0A6L9SB82</accession>
<dbReference type="PROSITE" id="PS50931">
    <property type="entry name" value="HTH_LYSR"/>
    <property type="match status" value="1"/>
</dbReference>
<feature type="region of interest" description="Disordered" evidence="5">
    <location>
        <begin position="301"/>
        <end position="336"/>
    </location>
</feature>
<evidence type="ECO:0000259" key="6">
    <source>
        <dbReference type="PROSITE" id="PS50931"/>
    </source>
</evidence>
<feature type="domain" description="HTH lysR-type" evidence="6">
    <location>
        <begin position="1"/>
        <end position="59"/>
    </location>
</feature>
<name>A0A6L9SB82_9ACTN</name>
<sequence>MDLVRHLEYFTTIAHERHFGRAAERLGIRQPPLSQGLKRLEAELGLRLCERDSRGVTLTDAGLALLPAAHRVLDEVEQLRLLARRREEPARARVTVRIAPGLGGAHYSALVAACHRVVPGADVDIDEQSTADQIGDLHEGRADIGVLREPVVARGLTIGPQIGVVVNCLLPAVHPAAHSGRVRLRDLSGHHLVLPPRQHAPAAHDDVVATCERHGFLPESVAEVADERLVRGLVAAGTHVAFTTDPPRADGDSVVVALDGEPLSLLLRIAWRGDLSEPLADLPKAIVRALSRQTDSAIASAGISAGTSTGTRASAEDASPAMRRPRAVSELPAADA</sequence>
<dbReference type="PRINTS" id="PR00039">
    <property type="entry name" value="HTHLYSR"/>
</dbReference>
<gene>
    <name evidence="7" type="ORF">G1H10_16740</name>
</gene>
<evidence type="ECO:0000313" key="8">
    <source>
        <dbReference type="Proteomes" id="UP000475214"/>
    </source>
</evidence>
<dbReference type="GO" id="GO:0032993">
    <property type="term" value="C:protein-DNA complex"/>
    <property type="evidence" value="ECO:0007669"/>
    <property type="project" value="TreeGrafter"/>
</dbReference>
<dbReference type="FunFam" id="1.10.10.10:FF:000001">
    <property type="entry name" value="LysR family transcriptional regulator"/>
    <property type="match status" value="1"/>
</dbReference>
<dbReference type="GO" id="GO:0003677">
    <property type="term" value="F:DNA binding"/>
    <property type="evidence" value="ECO:0007669"/>
    <property type="project" value="UniProtKB-KW"/>
</dbReference>
<dbReference type="InterPro" id="IPR000847">
    <property type="entry name" value="LysR_HTH_N"/>
</dbReference>
<keyword evidence="8" id="KW-1185">Reference proteome</keyword>
<dbReference type="Proteomes" id="UP000475214">
    <property type="component" value="Unassembled WGS sequence"/>
</dbReference>
<keyword evidence="3" id="KW-0238">DNA-binding</keyword>
<dbReference type="InterPro" id="IPR005119">
    <property type="entry name" value="LysR_subst-bd"/>
</dbReference>
<evidence type="ECO:0000256" key="3">
    <source>
        <dbReference type="ARBA" id="ARBA00023125"/>
    </source>
</evidence>
<dbReference type="GO" id="GO:0003700">
    <property type="term" value="F:DNA-binding transcription factor activity"/>
    <property type="evidence" value="ECO:0007669"/>
    <property type="project" value="InterPro"/>
</dbReference>
<feature type="compositionally biased region" description="Low complexity" evidence="5">
    <location>
        <begin position="301"/>
        <end position="313"/>
    </location>
</feature>
<dbReference type="PANTHER" id="PTHR30346">
    <property type="entry name" value="TRANSCRIPTIONAL DUAL REGULATOR HCAR-RELATED"/>
    <property type="match status" value="1"/>
</dbReference>
<protein>
    <submittedName>
        <fullName evidence="7">LysR family transcriptional regulator</fullName>
    </submittedName>
</protein>
<dbReference type="Gene3D" id="1.10.10.10">
    <property type="entry name" value="Winged helix-like DNA-binding domain superfamily/Winged helix DNA-binding domain"/>
    <property type="match status" value="1"/>
</dbReference>
<dbReference type="Gene3D" id="3.40.190.10">
    <property type="entry name" value="Periplasmic binding protein-like II"/>
    <property type="match status" value="2"/>
</dbReference>
<dbReference type="PANTHER" id="PTHR30346:SF0">
    <property type="entry name" value="HCA OPERON TRANSCRIPTIONAL ACTIVATOR HCAR"/>
    <property type="match status" value="1"/>
</dbReference>
<keyword evidence="2" id="KW-0805">Transcription regulation</keyword>
<dbReference type="EMBL" id="JAAGOA010000011">
    <property type="protein sequence ID" value="NEE01822.1"/>
    <property type="molecule type" value="Genomic_DNA"/>
</dbReference>
<evidence type="ECO:0000256" key="5">
    <source>
        <dbReference type="SAM" id="MobiDB-lite"/>
    </source>
</evidence>
<dbReference type="RefSeq" id="WP_163739809.1">
    <property type="nucleotide sequence ID" value="NZ_JAAGOA010000011.1"/>
</dbReference>
<comment type="similarity">
    <text evidence="1">Belongs to the LysR transcriptional regulatory family.</text>
</comment>
<dbReference type="Pfam" id="PF03466">
    <property type="entry name" value="LysR_substrate"/>
    <property type="match status" value="1"/>
</dbReference>
<keyword evidence="4" id="KW-0804">Transcription</keyword>
<comment type="caution">
    <text evidence="7">The sequence shown here is derived from an EMBL/GenBank/DDBJ whole genome shotgun (WGS) entry which is preliminary data.</text>
</comment>
<dbReference type="Pfam" id="PF00126">
    <property type="entry name" value="HTH_1"/>
    <property type="match status" value="1"/>
</dbReference>
<evidence type="ECO:0000256" key="1">
    <source>
        <dbReference type="ARBA" id="ARBA00009437"/>
    </source>
</evidence>
<dbReference type="SUPFAM" id="SSF53850">
    <property type="entry name" value="Periplasmic binding protein-like II"/>
    <property type="match status" value="1"/>
</dbReference>